<feature type="domain" description="SCP" evidence="2">
    <location>
        <begin position="67"/>
        <end position="158"/>
    </location>
</feature>
<reference evidence="3" key="1">
    <citation type="journal article" date="2020" name="mSystems">
        <title>Genome- and Community-Level Interaction Insights into Carbon Utilization and Element Cycling Functions of Hydrothermarchaeota in Hydrothermal Sediment.</title>
        <authorList>
            <person name="Zhou Z."/>
            <person name="Liu Y."/>
            <person name="Xu W."/>
            <person name="Pan J."/>
            <person name="Luo Z.H."/>
            <person name="Li M."/>
        </authorList>
    </citation>
    <scope>NUCLEOTIDE SEQUENCE [LARGE SCALE GENOMIC DNA]</scope>
    <source>
        <strain evidence="3">SpSt-456</strain>
    </source>
</reference>
<dbReference type="Gene3D" id="3.40.33.10">
    <property type="entry name" value="CAP"/>
    <property type="match status" value="1"/>
</dbReference>
<dbReference type="Pfam" id="PF00188">
    <property type="entry name" value="CAP"/>
    <property type="match status" value="1"/>
</dbReference>
<proteinExistence type="predicted"/>
<feature type="transmembrane region" description="Helical" evidence="1">
    <location>
        <begin position="35"/>
        <end position="56"/>
    </location>
</feature>
<sequence>MIPDRGHIFLTKDDKGDGMGPQGVRQTRWRRWKGTFGVFLSAAMVWAAGVALAFAAEPTLEEAYLVRLINELRVHPQAMLERLGIPVDAARAALGDDAWLLDYGAPPLARNPALDAAALTHLDDMVSRLYYSSISPEGLGPWDRAVAAGYSPLAVEEVLGLLGIVTFMEWPEAVWTVFSQWVQAQLAAQATGPPRLWHAALCDVGVAFRPVSVVLDETVFNFYVAVAVFAVPTRLEPQVVGAIKGPPTPNDLPGGVGFVSGYRVECRDADGIVVGGGPSDPLGGFQCPMVGGRVQVAVIDEGSGAVMFSQVAQSWESHWWTEAAVGW</sequence>
<evidence type="ECO:0000313" key="3">
    <source>
        <dbReference type="EMBL" id="HFK98588.1"/>
    </source>
</evidence>
<protein>
    <submittedName>
        <fullName evidence="3">CAP domain-containing protein</fullName>
    </submittedName>
</protein>
<keyword evidence="1" id="KW-0472">Membrane</keyword>
<dbReference type="AlphaFoldDB" id="A0A832EKW9"/>
<dbReference type="InterPro" id="IPR035940">
    <property type="entry name" value="CAP_sf"/>
</dbReference>
<accession>A0A832EKW9</accession>
<organism evidence="3">
    <name type="scientific">Desulfacinum infernum</name>
    <dbReference type="NCBI Taxonomy" id="35837"/>
    <lineage>
        <taxon>Bacteria</taxon>
        <taxon>Pseudomonadati</taxon>
        <taxon>Thermodesulfobacteriota</taxon>
        <taxon>Syntrophobacteria</taxon>
        <taxon>Syntrophobacterales</taxon>
        <taxon>Syntrophobacteraceae</taxon>
        <taxon>Desulfacinum</taxon>
    </lineage>
</organism>
<name>A0A832EKW9_9BACT</name>
<comment type="caution">
    <text evidence="3">The sequence shown here is derived from an EMBL/GenBank/DDBJ whole genome shotgun (WGS) entry which is preliminary data.</text>
</comment>
<dbReference type="EMBL" id="DSTK01000040">
    <property type="protein sequence ID" value="HFK98588.1"/>
    <property type="molecule type" value="Genomic_DNA"/>
</dbReference>
<gene>
    <name evidence="3" type="ORF">ENS06_14840</name>
</gene>
<evidence type="ECO:0000259" key="2">
    <source>
        <dbReference type="Pfam" id="PF00188"/>
    </source>
</evidence>
<evidence type="ECO:0000256" key="1">
    <source>
        <dbReference type="SAM" id="Phobius"/>
    </source>
</evidence>
<keyword evidence="1" id="KW-0812">Transmembrane</keyword>
<keyword evidence="1" id="KW-1133">Transmembrane helix</keyword>
<dbReference type="InterPro" id="IPR014044">
    <property type="entry name" value="CAP_dom"/>
</dbReference>